<dbReference type="PANTHER" id="PTHR30419:SF28">
    <property type="entry name" value="HTH-TYPE TRANSCRIPTIONAL REGULATOR BSDA"/>
    <property type="match status" value="1"/>
</dbReference>
<dbReference type="InterPro" id="IPR036388">
    <property type="entry name" value="WH-like_DNA-bd_sf"/>
</dbReference>
<dbReference type="FunFam" id="1.10.10.10:FF:000001">
    <property type="entry name" value="LysR family transcriptional regulator"/>
    <property type="match status" value="1"/>
</dbReference>
<dbReference type="InterPro" id="IPR050950">
    <property type="entry name" value="HTH-type_LysR_regulators"/>
</dbReference>
<dbReference type="Gene3D" id="3.40.190.290">
    <property type="match status" value="1"/>
</dbReference>
<evidence type="ECO:0000313" key="6">
    <source>
        <dbReference type="EMBL" id="BCK79551.1"/>
    </source>
</evidence>
<evidence type="ECO:0000256" key="2">
    <source>
        <dbReference type="ARBA" id="ARBA00023015"/>
    </source>
</evidence>
<dbReference type="EMBL" id="AP023416">
    <property type="protein sequence ID" value="BCK79551.1"/>
    <property type="molecule type" value="Genomic_DNA"/>
</dbReference>
<evidence type="ECO:0000259" key="5">
    <source>
        <dbReference type="PROSITE" id="PS50931"/>
    </source>
</evidence>
<dbReference type="InterPro" id="IPR000847">
    <property type="entry name" value="LysR_HTH_N"/>
</dbReference>
<evidence type="ECO:0000313" key="7">
    <source>
        <dbReference type="Proteomes" id="UP000681343"/>
    </source>
</evidence>
<protein>
    <submittedName>
        <fullName evidence="6">LysR family transcriptional regulator</fullName>
    </submittedName>
</protein>
<evidence type="ECO:0000256" key="4">
    <source>
        <dbReference type="ARBA" id="ARBA00023163"/>
    </source>
</evidence>
<dbReference type="CDD" id="cd05466">
    <property type="entry name" value="PBP2_LTTR_substrate"/>
    <property type="match status" value="1"/>
</dbReference>
<dbReference type="GO" id="GO:0003677">
    <property type="term" value="F:DNA binding"/>
    <property type="evidence" value="ECO:0007669"/>
    <property type="project" value="UniProtKB-KW"/>
</dbReference>
<reference evidence="6" key="1">
    <citation type="submission" date="2020-09" db="EMBL/GenBank/DDBJ databases">
        <title>New species isolated from human feces.</title>
        <authorList>
            <person name="Kitahara M."/>
            <person name="Shigeno Y."/>
            <person name="Shime M."/>
            <person name="Matsumoto Y."/>
            <person name="Nakamura S."/>
            <person name="Motooka D."/>
            <person name="Fukuoka S."/>
            <person name="Nishikawa H."/>
            <person name="Benno Y."/>
        </authorList>
    </citation>
    <scope>NUCLEOTIDE SEQUENCE</scope>
    <source>
        <strain evidence="6">MM35</strain>
        <plasmid evidence="6">pMM35_01</plasmid>
    </source>
</reference>
<dbReference type="Proteomes" id="UP000681343">
    <property type="component" value="Plasmid pMM35_01"/>
</dbReference>
<keyword evidence="6" id="KW-0614">Plasmid</keyword>
<dbReference type="Pfam" id="PF03466">
    <property type="entry name" value="LysR_substrate"/>
    <property type="match status" value="1"/>
</dbReference>
<dbReference type="InterPro" id="IPR036390">
    <property type="entry name" value="WH_DNA-bd_sf"/>
</dbReference>
<dbReference type="PANTHER" id="PTHR30419">
    <property type="entry name" value="HTH-TYPE TRANSCRIPTIONAL REGULATOR YBHD"/>
    <property type="match status" value="1"/>
</dbReference>
<accession>A0A810Q239</accession>
<keyword evidence="2" id="KW-0805">Transcription regulation</keyword>
<evidence type="ECO:0000256" key="1">
    <source>
        <dbReference type="ARBA" id="ARBA00009437"/>
    </source>
</evidence>
<dbReference type="SUPFAM" id="SSF46785">
    <property type="entry name" value="Winged helix' DNA-binding domain"/>
    <property type="match status" value="1"/>
</dbReference>
<proteinExistence type="inferred from homology"/>
<evidence type="ECO:0000256" key="3">
    <source>
        <dbReference type="ARBA" id="ARBA00023125"/>
    </source>
</evidence>
<dbReference type="PROSITE" id="PS50931">
    <property type="entry name" value="HTH_LYSR"/>
    <property type="match status" value="1"/>
</dbReference>
<name>A0A810Q239_9FIRM</name>
<sequence length="294" mass="32979">MSVTKYQVFLTVAACGGFTRAAEELHFTQSGVSHTVAALESELGVPLFVRNRSGVTLTADGRALLPYIQALWDDARRLEQKAADLRGLDTGLVRVATFSSVSIQWLPYLLKSFREVHPHIEFELLPFVENAELEEAVLSGKADCCFASLPTIQPLDTWLLHRDQWRVIVSYGHPLAGRDPFPLEALSTEPFIFLQEGDDYEIQAVLDSLQVRPNIQYILRDDLSILAMVSNGLGISIMPELELEHCPYPLVACPLPRSFYRNIGIAVKDKNALSLSTRCFIDHTRHWVGTHYSK</sequence>
<dbReference type="InterPro" id="IPR005119">
    <property type="entry name" value="LysR_subst-bd"/>
</dbReference>
<organism evidence="6 7">
    <name type="scientific">Vescimonas fastidiosa</name>
    <dbReference type="NCBI Taxonomy" id="2714353"/>
    <lineage>
        <taxon>Bacteria</taxon>
        <taxon>Bacillati</taxon>
        <taxon>Bacillota</taxon>
        <taxon>Clostridia</taxon>
        <taxon>Eubacteriales</taxon>
        <taxon>Oscillospiraceae</taxon>
        <taxon>Vescimonas</taxon>
    </lineage>
</organism>
<keyword evidence="3" id="KW-0238">DNA-binding</keyword>
<dbReference type="Pfam" id="PF00126">
    <property type="entry name" value="HTH_1"/>
    <property type="match status" value="1"/>
</dbReference>
<geneLocation type="plasmid" evidence="6 7">
    <name>pMM35_01</name>
</geneLocation>
<keyword evidence="7" id="KW-1185">Reference proteome</keyword>
<dbReference type="RefSeq" id="WP_212821222.1">
    <property type="nucleotide sequence ID" value="NZ_AP023416.1"/>
</dbReference>
<dbReference type="PRINTS" id="PR00039">
    <property type="entry name" value="HTHLYSR"/>
</dbReference>
<gene>
    <name evidence="6" type="ORF">MM35RIKEN_17430</name>
</gene>
<keyword evidence="4" id="KW-0804">Transcription</keyword>
<dbReference type="GO" id="GO:0003700">
    <property type="term" value="F:DNA-binding transcription factor activity"/>
    <property type="evidence" value="ECO:0007669"/>
    <property type="project" value="InterPro"/>
</dbReference>
<dbReference type="AlphaFoldDB" id="A0A810Q239"/>
<comment type="similarity">
    <text evidence="1">Belongs to the LysR transcriptional regulatory family.</text>
</comment>
<dbReference type="SUPFAM" id="SSF53850">
    <property type="entry name" value="Periplasmic binding protein-like II"/>
    <property type="match status" value="1"/>
</dbReference>
<dbReference type="KEGG" id="vfa:MM35RIKEN_17430"/>
<dbReference type="Gene3D" id="1.10.10.10">
    <property type="entry name" value="Winged helix-like DNA-binding domain superfamily/Winged helix DNA-binding domain"/>
    <property type="match status" value="1"/>
</dbReference>
<feature type="domain" description="HTH lysR-type" evidence="5">
    <location>
        <begin position="1"/>
        <end position="58"/>
    </location>
</feature>
<dbReference type="GO" id="GO:0005829">
    <property type="term" value="C:cytosol"/>
    <property type="evidence" value="ECO:0007669"/>
    <property type="project" value="TreeGrafter"/>
</dbReference>